<accession>A0A6G8F3Y5</accession>
<dbReference type="AlphaFoldDB" id="A0A6G8F3Y5"/>
<gene>
    <name evidence="1" type="ORF">PlAlph_6430</name>
</gene>
<reference evidence="1" key="1">
    <citation type="journal article" date="2020" name="J. ISSAAS">
        <title>Lactobacilli and other gastrointestinal microbiota of Peromyscus leucopus, reservoir host for agents of Lyme disease and other zoonoses in North America.</title>
        <authorList>
            <person name="Milovic A."/>
            <person name="Bassam K."/>
            <person name="Shao H."/>
            <person name="Chatzistamou I."/>
            <person name="Tufts D.M."/>
            <person name="Diuk-Wasser M."/>
            <person name="Barbour A.G."/>
        </authorList>
    </citation>
    <scope>NUCLEOTIDE SEQUENCE</scope>
    <source>
        <strain evidence="1">LL90</strain>
    </source>
</reference>
<name>A0A6G8F3Y5_9PROT</name>
<dbReference type="EMBL" id="MN990732">
    <property type="protein sequence ID" value="QIM10751.1"/>
    <property type="molecule type" value="Genomic_DNA"/>
</dbReference>
<sequence>MVRSIRKTERDLNLINQLADKTTHSFLTDDDIKNIRPEVICGIAETDTGRPEQAVYRFCRH</sequence>
<protein>
    <submittedName>
        <fullName evidence="1">Uncharacterized protein</fullName>
    </submittedName>
</protein>
<evidence type="ECO:0000313" key="1">
    <source>
        <dbReference type="EMBL" id="QIM10751.1"/>
    </source>
</evidence>
<organism evidence="1">
    <name type="scientific">uncultured Alphaproteobacteria bacterium</name>
    <dbReference type="NCBI Taxonomy" id="91750"/>
    <lineage>
        <taxon>Bacteria</taxon>
        <taxon>Pseudomonadati</taxon>
        <taxon>Pseudomonadota</taxon>
        <taxon>Alphaproteobacteria</taxon>
        <taxon>environmental samples</taxon>
    </lineage>
</organism>
<proteinExistence type="predicted"/>